<dbReference type="PANTHER" id="PTHR43201:SF5">
    <property type="entry name" value="MEDIUM-CHAIN ACYL-COA LIGASE ACSF2, MITOCHONDRIAL"/>
    <property type="match status" value="1"/>
</dbReference>
<accession>A0ABV8JSB8</accession>
<keyword evidence="5" id="KW-1185">Reference proteome</keyword>
<dbReference type="SUPFAM" id="SSF56801">
    <property type="entry name" value="Acetyl-CoA synthetase-like"/>
    <property type="match status" value="1"/>
</dbReference>
<dbReference type="Gene3D" id="3.40.50.12780">
    <property type="entry name" value="N-terminal domain of ligase-like"/>
    <property type="match status" value="1"/>
</dbReference>
<dbReference type="EMBL" id="JBHSAW010000025">
    <property type="protein sequence ID" value="MFC4097802.1"/>
    <property type="molecule type" value="Genomic_DNA"/>
</dbReference>
<dbReference type="InterPro" id="IPR042099">
    <property type="entry name" value="ANL_N_sf"/>
</dbReference>
<evidence type="ECO:0000256" key="2">
    <source>
        <dbReference type="ARBA" id="ARBA00022598"/>
    </source>
</evidence>
<dbReference type="InterPro" id="IPR045851">
    <property type="entry name" value="AMP-bd_C_sf"/>
</dbReference>
<evidence type="ECO:0000313" key="5">
    <source>
        <dbReference type="Proteomes" id="UP001595814"/>
    </source>
</evidence>
<keyword evidence="2" id="KW-0436">Ligase</keyword>
<protein>
    <submittedName>
        <fullName evidence="4">AMP-binding protein</fullName>
    </submittedName>
</protein>
<dbReference type="InterPro" id="IPR000873">
    <property type="entry name" value="AMP-dep_synth/lig_dom"/>
</dbReference>
<dbReference type="Proteomes" id="UP001595814">
    <property type="component" value="Unassembled WGS sequence"/>
</dbReference>
<dbReference type="Gene3D" id="3.30.300.30">
    <property type="match status" value="1"/>
</dbReference>
<name>A0ABV8JSB8_9FLAO</name>
<proteinExistence type="inferred from homology"/>
<dbReference type="RefSeq" id="WP_192463032.1">
    <property type="nucleotide sequence ID" value="NZ_JACYFJ010000005.1"/>
</dbReference>
<gene>
    <name evidence="4" type="ORF">ACFOUT_18090</name>
</gene>
<comment type="caution">
    <text evidence="4">The sequence shown here is derived from an EMBL/GenBank/DDBJ whole genome shotgun (WGS) entry which is preliminary data.</text>
</comment>
<dbReference type="PANTHER" id="PTHR43201">
    <property type="entry name" value="ACYL-COA SYNTHETASE"/>
    <property type="match status" value="1"/>
</dbReference>
<dbReference type="Pfam" id="PF00501">
    <property type="entry name" value="AMP-binding"/>
    <property type="match status" value="1"/>
</dbReference>
<organism evidence="4 5">
    <name type="scientific">Euzebyella saccharophila</name>
    <dbReference type="NCBI Taxonomy" id="679664"/>
    <lineage>
        <taxon>Bacteria</taxon>
        <taxon>Pseudomonadati</taxon>
        <taxon>Bacteroidota</taxon>
        <taxon>Flavobacteriia</taxon>
        <taxon>Flavobacteriales</taxon>
        <taxon>Flavobacteriaceae</taxon>
        <taxon>Euzebyella</taxon>
    </lineage>
</organism>
<evidence type="ECO:0000313" key="4">
    <source>
        <dbReference type="EMBL" id="MFC4097802.1"/>
    </source>
</evidence>
<comment type="similarity">
    <text evidence="1">Belongs to the ATP-dependent AMP-binding enzyme family.</text>
</comment>
<feature type="domain" description="AMP-dependent synthetase/ligase" evidence="3">
    <location>
        <begin position="56"/>
        <end position="204"/>
    </location>
</feature>
<sequence>MSNSFKEIHPSFRLQGEHYTKEQLREVAYSLIKEGEDFEKSIGDFLIDWLNDADYLVVQTSGSTGKPKKIQLQKEYMKNSAVVTGEFFGLKPKDTALLCLPASYIAGKMMLVRSMVLGLHLDYINPTTEVSLKADSGYDFAAMVPLQVENSLSEIHKIKYLIVGGAAVSEELKVKIGLTGIPTQIYETYGMTETITHIAVKKIHPNDNIQENFKALKGVTFKQDERSCLIIEAQQVTDEPVLTNDVVNLVSEKEFNWLGRYDNVINSAGVKLFPEQIEAKLGKFLSQRFFVAGIPDQKLGHKLVLILEGEGQIVAVRDKIAKSPELDTYERPKDIYFVKTFMETTSGKIQRNKTMELLPI</sequence>
<evidence type="ECO:0000259" key="3">
    <source>
        <dbReference type="Pfam" id="PF00501"/>
    </source>
</evidence>
<evidence type="ECO:0000256" key="1">
    <source>
        <dbReference type="ARBA" id="ARBA00006432"/>
    </source>
</evidence>
<reference evidence="5" key="1">
    <citation type="journal article" date="2019" name="Int. J. Syst. Evol. Microbiol.">
        <title>The Global Catalogue of Microorganisms (GCM) 10K type strain sequencing project: providing services to taxonomists for standard genome sequencing and annotation.</title>
        <authorList>
            <consortium name="The Broad Institute Genomics Platform"/>
            <consortium name="The Broad Institute Genome Sequencing Center for Infectious Disease"/>
            <person name="Wu L."/>
            <person name="Ma J."/>
        </authorList>
    </citation>
    <scope>NUCLEOTIDE SEQUENCE [LARGE SCALE GENOMIC DNA]</scope>
    <source>
        <strain evidence="5">CECT 7477</strain>
    </source>
</reference>